<protein>
    <submittedName>
        <fullName evidence="2">Uncharacterized protein</fullName>
    </submittedName>
</protein>
<name>A0A382A2K7_9ZZZZ</name>
<keyword evidence="1" id="KW-1133">Transmembrane helix</keyword>
<dbReference type="AlphaFoldDB" id="A0A382A2K7"/>
<evidence type="ECO:0000313" key="2">
    <source>
        <dbReference type="EMBL" id="SVA95584.1"/>
    </source>
</evidence>
<keyword evidence="1" id="KW-0812">Transmembrane</keyword>
<organism evidence="2">
    <name type="scientific">marine metagenome</name>
    <dbReference type="NCBI Taxonomy" id="408172"/>
    <lineage>
        <taxon>unclassified sequences</taxon>
        <taxon>metagenomes</taxon>
        <taxon>ecological metagenomes</taxon>
    </lineage>
</organism>
<accession>A0A382A2K7</accession>
<keyword evidence="1" id="KW-0472">Membrane</keyword>
<reference evidence="2" key="1">
    <citation type="submission" date="2018-05" db="EMBL/GenBank/DDBJ databases">
        <authorList>
            <person name="Lanie J.A."/>
            <person name="Ng W.-L."/>
            <person name="Kazmierczak K.M."/>
            <person name="Andrzejewski T.M."/>
            <person name="Davidsen T.M."/>
            <person name="Wayne K.J."/>
            <person name="Tettelin H."/>
            <person name="Glass J.I."/>
            <person name="Rusch D."/>
            <person name="Podicherti R."/>
            <person name="Tsui H.-C.T."/>
            <person name="Winkler M.E."/>
        </authorList>
    </citation>
    <scope>NUCLEOTIDE SEQUENCE</scope>
</reference>
<proteinExistence type="predicted"/>
<evidence type="ECO:0000256" key="1">
    <source>
        <dbReference type="SAM" id="Phobius"/>
    </source>
</evidence>
<feature type="transmembrane region" description="Helical" evidence="1">
    <location>
        <begin position="159"/>
        <end position="177"/>
    </location>
</feature>
<dbReference type="EMBL" id="UINC01023601">
    <property type="protein sequence ID" value="SVA95584.1"/>
    <property type="molecule type" value="Genomic_DNA"/>
</dbReference>
<gene>
    <name evidence="2" type="ORF">METZ01_LOCUS148438</name>
</gene>
<sequence>MVAEVLAGIALVSSAVKGIKASIETAKDIKDIAGSIDELMTGVEQCQKKAKGKQKSGKAGRWQNYLRLRFTSVKETGDGTSIQEIAAEVIEQKHAERELWQMQLLINKKFGANTWNDIIIMRDQRIEELEKKRHRLRYLAREKAAASAKMWKKIFKETGNVLILVAIAGGAYALWYFEVFGRH</sequence>